<dbReference type="Pfam" id="PF03621">
    <property type="entry name" value="MbtH"/>
    <property type="match status" value="1"/>
</dbReference>
<dbReference type="InterPro" id="IPR038020">
    <property type="entry name" value="MbtH-like_sf"/>
</dbReference>
<evidence type="ECO:0000313" key="3">
    <source>
        <dbReference type="Proteomes" id="UP000603708"/>
    </source>
</evidence>
<dbReference type="PANTHER" id="PTHR38444:SF1">
    <property type="entry name" value="ENTEROBACTIN BIOSYNTHESIS PROTEIN YBDZ"/>
    <property type="match status" value="1"/>
</dbReference>
<name>A0A919GP19_9ACTN</name>
<dbReference type="SMART" id="SM00923">
    <property type="entry name" value="MbtH"/>
    <property type="match status" value="1"/>
</dbReference>
<sequence>MATNPFDDDTATFCVVVNHENQHSLWPVHLDVPPGWRTVLASGSRSECLAYVEEHWPDIRPASVARAAG</sequence>
<organism evidence="2 3">
    <name type="scientific">Streptomyces sulfonofaciens</name>
    <dbReference type="NCBI Taxonomy" id="68272"/>
    <lineage>
        <taxon>Bacteria</taxon>
        <taxon>Bacillati</taxon>
        <taxon>Actinomycetota</taxon>
        <taxon>Actinomycetes</taxon>
        <taxon>Kitasatosporales</taxon>
        <taxon>Streptomycetaceae</taxon>
        <taxon>Streptomyces</taxon>
    </lineage>
</organism>
<dbReference type="EMBL" id="BNCD01000028">
    <property type="protein sequence ID" value="GHH87451.1"/>
    <property type="molecule type" value="Genomic_DNA"/>
</dbReference>
<dbReference type="SUPFAM" id="SSF160582">
    <property type="entry name" value="MbtH-like"/>
    <property type="match status" value="1"/>
</dbReference>
<keyword evidence="3" id="KW-1185">Reference proteome</keyword>
<dbReference type="GO" id="GO:0005829">
    <property type="term" value="C:cytosol"/>
    <property type="evidence" value="ECO:0007669"/>
    <property type="project" value="TreeGrafter"/>
</dbReference>
<dbReference type="InterPro" id="IPR005153">
    <property type="entry name" value="MbtH-like_dom"/>
</dbReference>
<dbReference type="GO" id="GO:0019290">
    <property type="term" value="P:siderophore biosynthetic process"/>
    <property type="evidence" value="ECO:0007669"/>
    <property type="project" value="TreeGrafter"/>
</dbReference>
<dbReference type="Proteomes" id="UP000603708">
    <property type="component" value="Unassembled WGS sequence"/>
</dbReference>
<reference evidence="2" key="1">
    <citation type="journal article" date="2014" name="Int. J. Syst. Evol. Microbiol.">
        <title>Complete genome sequence of Corynebacterium casei LMG S-19264T (=DSM 44701T), isolated from a smear-ripened cheese.</title>
        <authorList>
            <consortium name="US DOE Joint Genome Institute (JGI-PGF)"/>
            <person name="Walter F."/>
            <person name="Albersmeier A."/>
            <person name="Kalinowski J."/>
            <person name="Ruckert C."/>
        </authorList>
    </citation>
    <scope>NUCLEOTIDE SEQUENCE</scope>
    <source>
        <strain evidence="2">JCM 5069</strain>
    </source>
</reference>
<evidence type="ECO:0000259" key="1">
    <source>
        <dbReference type="SMART" id="SM00923"/>
    </source>
</evidence>
<evidence type="ECO:0000313" key="2">
    <source>
        <dbReference type="EMBL" id="GHH87451.1"/>
    </source>
</evidence>
<feature type="domain" description="MbtH-like" evidence="1">
    <location>
        <begin position="4"/>
        <end position="54"/>
    </location>
</feature>
<accession>A0A919GP19</accession>
<dbReference type="Gene3D" id="3.90.820.10">
    <property type="entry name" value="Structural Genomics, Unknown Function 30-nov-00 1gh9 Mol_id"/>
    <property type="match status" value="1"/>
</dbReference>
<gene>
    <name evidence="2" type="ORF">GCM10018793_63280</name>
</gene>
<comment type="caution">
    <text evidence="2">The sequence shown here is derived from an EMBL/GenBank/DDBJ whole genome shotgun (WGS) entry which is preliminary data.</text>
</comment>
<protein>
    <submittedName>
        <fullName evidence="2">Protein mbtH</fullName>
    </submittedName>
</protein>
<dbReference type="RefSeq" id="WP_189938064.1">
    <property type="nucleotide sequence ID" value="NZ_BNCD01000028.1"/>
</dbReference>
<dbReference type="InterPro" id="IPR037407">
    <property type="entry name" value="MLP_fam"/>
</dbReference>
<reference evidence="2" key="2">
    <citation type="submission" date="2020-09" db="EMBL/GenBank/DDBJ databases">
        <authorList>
            <person name="Sun Q."/>
            <person name="Ohkuma M."/>
        </authorList>
    </citation>
    <scope>NUCLEOTIDE SEQUENCE</scope>
    <source>
        <strain evidence="2">JCM 5069</strain>
    </source>
</reference>
<dbReference type="PANTHER" id="PTHR38444">
    <property type="entry name" value="ENTEROBACTIN BIOSYNTHESIS PROTEIN YBDZ"/>
    <property type="match status" value="1"/>
</dbReference>
<dbReference type="AlphaFoldDB" id="A0A919GP19"/>
<proteinExistence type="predicted"/>